<accession>A0A1M5WNT2</accession>
<evidence type="ECO:0000313" key="2">
    <source>
        <dbReference type="Proteomes" id="UP000184526"/>
    </source>
</evidence>
<gene>
    <name evidence="1" type="ORF">SAMN02745196_01765</name>
</gene>
<dbReference type="AlphaFoldDB" id="A0A1M5WNT2"/>
<evidence type="ECO:0000313" key="1">
    <source>
        <dbReference type="EMBL" id="SHH89178.1"/>
    </source>
</evidence>
<dbReference type="RefSeq" id="WP_072831660.1">
    <property type="nucleotide sequence ID" value="NZ_FQXP01000006.1"/>
</dbReference>
<name>A0A1M5WNT2_9CLOT</name>
<keyword evidence="2" id="KW-1185">Reference proteome</keyword>
<dbReference type="EMBL" id="FQXP01000006">
    <property type="protein sequence ID" value="SHH89178.1"/>
    <property type="molecule type" value="Genomic_DNA"/>
</dbReference>
<dbReference type="Proteomes" id="UP000184526">
    <property type="component" value="Unassembled WGS sequence"/>
</dbReference>
<protein>
    <submittedName>
        <fullName evidence="1">Uncharacterized protein</fullName>
    </submittedName>
</protein>
<organism evidence="1 2">
    <name type="scientific">Clostridium collagenovorans DSM 3089</name>
    <dbReference type="NCBI Taxonomy" id="1121306"/>
    <lineage>
        <taxon>Bacteria</taxon>
        <taxon>Bacillati</taxon>
        <taxon>Bacillota</taxon>
        <taxon>Clostridia</taxon>
        <taxon>Eubacteriales</taxon>
        <taxon>Clostridiaceae</taxon>
        <taxon>Clostridium</taxon>
    </lineage>
</organism>
<proteinExistence type="predicted"/>
<reference evidence="1 2" key="1">
    <citation type="submission" date="2016-11" db="EMBL/GenBank/DDBJ databases">
        <authorList>
            <person name="Jaros S."/>
            <person name="Januszkiewicz K."/>
            <person name="Wedrychowicz H."/>
        </authorList>
    </citation>
    <scope>NUCLEOTIDE SEQUENCE [LARGE SCALE GENOMIC DNA]</scope>
    <source>
        <strain evidence="1 2">DSM 3089</strain>
    </source>
</reference>
<sequence length="154" mass="17829">MKKRLGVLVLLIIIVSTVFIVKLKNIDAIEEPTEIKVYMQGKEYLLCKGEQEFKKILEGINQSLKKKSAIKVKAISEEDLKLLKEKGKCIELSYDIFECDKFNINHSTETINYDKILIPLNYKNEANVIYLGDEKGYTNDGIDFKDIFLNFDIR</sequence>